<name>A0AAF0JLI9_9EURY</name>
<dbReference type="InterPro" id="IPR010994">
    <property type="entry name" value="RuvA_2-like"/>
</dbReference>
<dbReference type="SUPFAM" id="SSF47781">
    <property type="entry name" value="RuvA domain 2-like"/>
    <property type="match status" value="1"/>
</dbReference>
<dbReference type="EMBL" id="CP091092">
    <property type="protein sequence ID" value="WFN36147.1"/>
    <property type="molecule type" value="Genomic_DNA"/>
</dbReference>
<evidence type="ECO:0000313" key="2">
    <source>
        <dbReference type="Proteomes" id="UP001218895"/>
    </source>
</evidence>
<dbReference type="AlphaFoldDB" id="A0AAF0JLI9"/>
<keyword evidence="2" id="KW-1185">Reference proteome</keyword>
<proteinExistence type="predicted"/>
<evidence type="ECO:0000313" key="1">
    <source>
        <dbReference type="EMBL" id="WFN36147.1"/>
    </source>
</evidence>
<dbReference type="GeneID" id="79950395"/>
<dbReference type="KEGG" id="manq:L1994_08315"/>
<reference evidence="1" key="1">
    <citation type="submission" date="2022-01" db="EMBL/GenBank/DDBJ databases">
        <title>Complete genome of Methanomicrobium antiquum DSM 21220.</title>
        <authorList>
            <person name="Chen S.-C."/>
            <person name="You Y.-T."/>
            <person name="Zhou Y.-Z."/>
            <person name="Lai M.-C."/>
        </authorList>
    </citation>
    <scope>NUCLEOTIDE SEQUENCE</scope>
    <source>
        <strain evidence="1">DSM 21220</strain>
    </source>
</reference>
<dbReference type="Pfam" id="PF12836">
    <property type="entry name" value="HHH_3"/>
    <property type="match status" value="1"/>
</dbReference>
<accession>A0AAF0JLI9</accession>
<gene>
    <name evidence="1" type="ORF">L1994_08315</name>
</gene>
<dbReference type="Proteomes" id="UP001218895">
    <property type="component" value="Chromosome"/>
</dbReference>
<protein>
    <submittedName>
        <fullName evidence="1">Helix-hairpin-helix domain-containing protein</fullName>
    </submittedName>
</protein>
<dbReference type="Gene3D" id="1.10.150.320">
    <property type="entry name" value="Photosystem II 12 kDa extrinsic protein"/>
    <property type="match status" value="1"/>
</dbReference>
<dbReference type="RefSeq" id="WP_278098986.1">
    <property type="nucleotide sequence ID" value="NZ_CP091092.1"/>
</dbReference>
<sequence length="45" mass="5034">MDLNNASYYELVQIPGIGKKGAGKISRKRKKNKISSVDDLSRLKI</sequence>
<organism evidence="1 2">
    <name type="scientific">Methanomicrobium antiquum</name>
    <dbReference type="NCBI Taxonomy" id="487686"/>
    <lineage>
        <taxon>Archaea</taxon>
        <taxon>Methanobacteriati</taxon>
        <taxon>Methanobacteriota</taxon>
        <taxon>Stenosarchaea group</taxon>
        <taxon>Methanomicrobia</taxon>
        <taxon>Methanomicrobiales</taxon>
        <taxon>Methanomicrobiaceae</taxon>
        <taxon>Methanomicrobium</taxon>
    </lineage>
</organism>